<dbReference type="Gene3D" id="3.30.40.10">
    <property type="entry name" value="Zinc/RING finger domain, C3HC4 (zinc finger)"/>
    <property type="match status" value="2"/>
</dbReference>
<dbReference type="PROSITE" id="PS50089">
    <property type="entry name" value="ZF_RING_2"/>
    <property type="match status" value="2"/>
</dbReference>
<dbReference type="RefSeq" id="XP_034114998.1">
    <property type="nucleotide sequence ID" value="XM_034259107.2"/>
</dbReference>
<feature type="domain" description="RING-type" evidence="5">
    <location>
        <begin position="73"/>
        <end position="114"/>
    </location>
</feature>
<dbReference type="PANTHER" id="PTHR17550:SF7">
    <property type="entry name" value="RNA-BINDING PROTEIN 44"/>
    <property type="match status" value="1"/>
</dbReference>
<dbReference type="GeneID" id="117575028"/>
<evidence type="ECO:0000256" key="4">
    <source>
        <dbReference type="SAM" id="MobiDB-lite"/>
    </source>
</evidence>
<keyword evidence="1 3" id="KW-0863">Zinc-finger</keyword>
<dbReference type="SMART" id="SM00184">
    <property type="entry name" value="RING"/>
    <property type="match status" value="2"/>
</dbReference>
<dbReference type="Pfam" id="PF13639">
    <property type="entry name" value="zf-RING_2"/>
    <property type="match status" value="2"/>
</dbReference>
<evidence type="ECO:0000256" key="1">
    <source>
        <dbReference type="ARBA" id="ARBA00022771"/>
    </source>
</evidence>
<sequence>MVYLQLVVGIGCVVVAAAAAVYFSMSSPVPPHQTHRGRRQDDDEDNTNFDPNGLKGDIRNRKRLRENRTGDKCILCLEVMTNETMRRMHCGHALHESPCFQEYRTWRRQCPYCNQLVIRIDLPGEDCAICCEPMQEDTMEYLKCEHALHSSCLSNYKKNNYTTCPVCVRQL</sequence>
<reference evidence="7" key="1">
    <citation type="submission" date="2025-08" db="UniProtKB">
        <authorList>
            <consortium name="RefSeq"/>
        </authorList>
    </citation>
    <scope>IDENTIFICATION</scope>
    <source>
        <strain evidence="7">15112-1751.03</strain>
        <tissue evidence="7">Whole Adult</tissue>
    </source>
</reference>
<keyword evidence="1 3" id="KW-0479">Metal-binding</keyword>
<evidence type="ECO:0000313" key="6">
    <source>
        <dbReference type="Proteomes" id="UP000515160"/>
    </source>
</evidence>
<feature type="region of interest" description="Disordered" evidence="4">
    <location>
        <begin position="29"/>
        <end position="61"/>
    </location>
</feature>
<keyword evidence="6" id="KW-1185">Reference proteome</keyword>
<name>A0A6P8XPF0_DROAB</name>
<feature type="domain" description="RING-type" evidence="5">
    <location>
        <begin position="127"/>
        <end position="167"/>
    </location>
</feature>
<dbReference type="OrthoDB" id="8062037at2759"/>
<organism evidence="6 7">
    <name type="scientific">Drosophila albomicans</name>
    <name type="common">Fruit fly</name>
    <dbReference type="NCBI Taxonomy" id="7291"/>
    <lineage>
        <taxon>Eukaryota</taxon>
        <taxon>Metazoa</taxon>
        <taxon>Ecdysozoa</taxon>
        <taxon>Arthropoda</taxon>
        <taxon>Hexapoda</taxon>
        <taxon>Insecta</taxon>
        <taxon>Pterygota</taxon>
        <taxon>Neoptera</taxon>
        <taxon>Endopterygota</taxon>
        <taxon>Diptera</taxon>
        <taxon>Brachycera</taxon>
        <taxon>Muscomorpha</taxon>
        <taxon>Ephydroidea</taxon>
        <taxon>Drosophilidae</taxon>
        <taxon>Drosophila</taxon>
    </lineage>
</organism>
<dbReference type="SUPFAM" id="SSF57850">
    <property type="entry name" value="RING/U-box"/>
    <property type="match status" value="2"/>
</dbReference>
<dbReference type="GO" id="GO:0008270">
    <property type="term" value="F:zinc ion binding"/>
    <property type="evidence" value="ECO:0007669"/>
    <property type="project" value="UniProtKB-KW"/>
</dbReference>
<dbReference type="Proteomes" id="UP000515160">
    <property type="component" value="Chromosome 2R"/>
</dbReference>
<evidence type="ECO:0000313" key="7">
    <source>
        <dbReference type="RefSeq" id="XP_034114998.1"/>
    </source>
</evidence>
<proteinExistence type="predicted"/>
<dbReference type="AlphaFoldDB" id="A0A6P8XPF0"/>
<protein>
    <submittedName>
        <fullName evidence="7">Uncharacterized protein LOC117575028</fullName>
    </submittedName>
</protein>
<evidence type="ECO:0000256" key="2">
    <source>
        <dbReference type="ARBA" id="ARBA00022833"/>
    </source>
</evidence>
<evidence type="ECO:0000259" key="5">
    <source>
        <dbReference type="PROSITE" id="PS50089"/>
    </source>
</evidence>
<dbReference type="PANTHER" id="PTHR17550">
    <property type="entry name" value="E3 UBIQUITIN-PROTEIN LIGASE TTC3"/>
    <property type="match status" value="1"/>
</dbReference>
<evidence type="ECO:0000256" key="3">
    <source>
        <dbReference type="PROSITE-ProRule" id="PRU00175"/>
    </source>
</evidence>
<dbReference type="InterPro" id="IPR013083">
    <property type="entry name" value="Znf_RING/FYVE/PHD"/>
</dbReference>
<gene>
    <name evidence="7" type="primary">LOC117575028</name>
</gene>
<accession>A0A6P8XPF0</accession>
<keyword evidence="2" id="KW-0862">Zinc</keyword>
<dbReference type="InterPro" id="IPR001841">
    <property type="entry name" value="Znf_RING"/>
</dbReference>